<dbReference type="Proteomes" id="UP000220752">
    <property type="component" value="Unassembled WGS sequence"/>
</dbReference>
<dbReference type="PANTHER" id="PTHR30250">
    <property type="entry name" value="PST FAMILY PREDICTED COLANIC ACID TRANSPORTER"/>
    <property type="match status" value="1"/>
</dbReference>
<evidence type="ECO:0000256" key="4">
    <source>
        <dbReference type="ARBA" id="ARBA00022989"/>
    </source>
</evidence>
<feature type="transmembrane region" description="Helical" evidence="6">
    <location>
        <begin position="355"/>
        <end position="376"/>
    </location>
</feature>
<name>A0A2A6ZEG5_9FIRM</name>
<feature type="transmembrane region" description="Helical" evidence="6">
    <location>
        <begin position="116"/>
        <end position="135"/>
    </location>
</feature>
<organism evidence="7 8">
    <name type="scientific">Faecalibacterium langellae</name>
    <dbReference type="NCBI Taxonomy" id="3435293"/>
    <lineage>
        <taxon>Bacteria</taxon>
        <taxon>Bacillati</taxon>
        <taxon>Bacillota</taxon>
        <taxon>Clostridia</taxon>
        <taxon>Eubacteriales</taxon>
        <taxon>Oscillospiraceae</taxon>
        <taxon>Faecalibacterium</taxon>
    </lineage>
</organism>
<dbReference type="InterPro" id="IPR002797">
    <property type="entry name" value="Polysacc_synth"/>
</dbReference>
<feature type="transmembrane region" description="Helical" evidence="6">
    <location>
        <begin position="207"/>
        <end position="227"/>
    </location>
</feature>
<dbReference type="Pfam" id="PF01943">
    <property type="entry name" value="Polysacc_synt"/>
    <property type="match status" value="1"/>
</dbReference>
<comment type="caution">
    <text evidence="7">The sequence shown here is derived from an EMBL/GenBank/DDBJ whole genome shotgun (WGS) entry which is preliminary data.</text>
</comment>
<proteinExistence type="predicted"/>
<evidence type="ECO:0000256" key="2">
    <source>
        <dbReference type="ARBA" id="ARBA00022475"/>
    </source>
</evidence>
<feature type="transmembrane region" description="Helical" evidence="6">
    <location>
        <begin position="247"/>
        <end position="266"/>
    </location>
</feature>
<feature type="transmembrane region" description="Helical" evidence="6">
    <location>
        <begin position="442"/>
        <end position="463"/>
    </location>
</feature>
<dbReference type="AlphaFoldDB" id="A0A2A6ZEG5"/>
<feature type="transmembrane region" description="Helical" evidence="6">
    <location>
        <begin position="169"/>
        <end position="186"/>
    </location>
</feature>
<keyword evidence="3 6" id="KW-0812">Transmembrane</keyword>
<feature type="transmembrane region" description="Helical" evidence="6">
    <location>
        <begin position="287"/>
        <end position="305"/>
    </location>
</feature>
<keyword evidence="5 6" id="KW-0472">Membrane</keyword>
<feature type="transmembrane region" description="Helical" evidence="6">
    <location>
        <begin position="144"/>
        <end position="163"/>
    </location>
</feature>
<evidence type="ECO:0000256" key="6">
    <source>
        <dbReference type="SAM" id="Phobius"/>
    </source>
</evidence>
<evidence type="ECO:0000313" key="8">
    <source>
        <dbReference type="Proteomes" id="UP000220752"/>
    </source>
</evidence>
<dbReference type="EMBL" id="NMTQ01000011">
    <property type="protein sequence ID" value="PDX59758.1"/>
    <property type="molecule type" value="Genomic_DNA"/>
</dbReference>
<feature type="transmembrane region" description="Helical" evidence="6">
    <location>
        <begin position="325"/>
        <end position="343"/>
    </location>
</feature>
<keyword evidence="8" id="KW-1185">Reference proteome</keyword>
<evidence type="ECO:0000256" key="1">
    <source>
        <dbReference type="ARBA" id="ARBA00004651"/>
    </source>
</evidence>
<keyword evidence="2" id="KW-1003">Cell membrane</keyword>
<dbReference type="InterPro" id="IPR050833">
    <property type="entry name" value="Poly_Biosynth_Transport"/>
</dbReference>
<feature type="transmembrane region" description="Helical" evidence="6">
    <location>
        <begin position="81"/>
        <end position="104"/>
    </location>
</feature>
<dbReference type="PANTHER" id="PTHR30250:SF11">
    <property type="entry name" value="O-ANTIGEN TRANSPORTER-RELATED"/>
    <property type="match status" value="1"/>
</dbReference>
<feature type="transmembrane region" description="Helical" evidence="6">
    <location>
        <begin position="382"/>
        <end position="402"/>
    </location>
</feature>
<sequence>MSKSIAKNAVFNMGYNAVSVIFPLVTSAYVARTLGASGVGEVSSAQNLATYFTMIATLGIPSYGVRAIAQARIHKEECNRTFLELFVINLFSTVFSLACYAVLILSLDKTLFSNPLHAIFASLIAMSIFNIEWLYQGFEEYKYITIRSILIKIISFILIFLFVKTEDDVNYYAIVICFGSVGNYLLNLSQLKKYVSITFKGLDLKRHFKPIITFFAAVIAVEVYTLLDVTMLTYMCHPENVGYYSNASKIVKIVANTITAIGAVLLPRLSLYFVSRNEKQIKKLISNFFDVITMFSLPCCIGIYLTADELISVLFGTSFSPAATTIRFLCPLAALLPLSGGIFAQILQTSGKEKYYFMCVCTGAVVNIVLNALLIGRLQENGAALASVLTELCVNIVMLAFAQKVIHIDYISRDFITSLMSCALLVVLVKMVNLFVPIHSDLLLLLIEVIVGVVGYLTGLLVLKNSKCYMILKKIHIIK</sequence>
<gene>
    <name evidence="7" type="ORF">CGS46_02310</name>
</gene>
<dbReference type="GO" id="GO:0005886">
    <property type="term" value="C:plasma membrane"/>
    <property type="evidence" value="ECO:0007669"/>
    <property type="project" value="UniProtKB-SubCell"/>
</dbReference>
<protein>
    <submittedName>
        <fullName evidence="7">Uncharacterized protein</fullName>
    </submittedName>
</protein>
<reference evidence="7 8" key="1">
    <citation type="journal article" date="2017" name="Front. Microbiol.">
        <title>New Insights into the Diversity of the Genus Faecalibacterium.</title>
        <authorList>
            <person name="Benevides L."/>
            <person name="Burman S."/>
            <person name="Martin R."/>
            <person name="Robert V."/>
            <person name="Thomas M."/>
            <person name="Miquel S."/>
            <person name="Chain F."/>
            <person name="Sokol H."/>
            <person name="Bermudez-Humaran L.G."/>
            <person name="Morrison M."/>
            <person name="Langella P."/>
            <person name="Azevedo V.A."/>
            <person name="Chatel J.M."/>
            <person name="Soares S."/>
        </authorList>
    </citation>
    <scope>NUCLEOTIDE SEQUENCE [LARGE SCALE GENOMIC DNA]</scope>
    <source>
        <strain evidence="8">CNCM I-4540</strain>
    </source>
</reference>
<accession>A0A2A6ZEG5</accession>
<evidence type="ECO:0000313" key="7">
    <source>
        <dbReference type="EMBL" id="PDX59758.1"/>
    </source>
</evidence>
<comment type="subcellular location">
    <subcellularLocation>
        <location evidence="1">Cell membrane</location>
        <topology evidence="1">Multi-pass membrane protein</topology>
    </subcellularLocation>
</comment>
<dbReference type="CDD" id="cd13128">
    <property type="entry name" value="MATE_Wzx_like"/>
    <property type="match status" value="1"/>
</dbReference>
<evidence type="ECO:0000256" key="5">
    <source>
        <dbReference type="ARBA" id="ARBA00023136"/>
    </source>
</evidence>
<feature type="transmembrane region" description="Helical" evidence="6">
    <location>
        <begin position="12"/>
        <end position="31"/>
    </location>
</feature>
<feature type="transmembrane region" description="Helical" evidence="6">
    <location>
        <begin position="51"/>
        <end position="69"/>
    </location>
</feature>
<keyword evidence="4 6" id="KW-1133">Transmembrane helix</keyword>
<evidence type="ECO:0000256" key="3">
    <source>
        <dbReference type="ARBA" id="ARBA00022692"/>
    </source>
</evidence>
<feature type="transmembrane region" description="Helical" evidence="6">
    <location>
        <begin position="414"/>
        <end position="436"/>
    </location>
</feature>